<dbReference type="EMBL" id="JBBUTF010000008">
    <property type="protein sequence ID" value="MEK8026530.1"/>
    <property type="molecule type" value="Genomic_DNA"/>
</dbReference>
<dbReference type="RefSeq" id="WP_341374313.1">
    <property type="nucleotide sequence ID" value="NZ_JBBUTF010000008.1"/>
</dbReference>
<evidence type="ECO:0000313" key="4">
    <source>
        <dbReference type="Proteomes" id="UP001368500"/>
    </source>
</evidence>
<feature type="domain" description="PBP" evidence="2">
    <location>
        <begin position="177"/>
        <end position="361"/>
    </location>
</feature>
<dbReference type="SUPFAM" id="SSF46785">
    <property type="entry name" value="Winged helix' DNA-binding domain"/>
    <property type="match status" value="1"/>
</dbReference>
<dbReference type="PANTHER" id="PTHR38431:SF1">
    <property type="entry name" value="BLL2305 PROTEIN"/>
    <property type="match status" value="1"/>
</dbReference>
<feature type="compositionally biased region" description="Low complexity" evidence="1">
    <location>
        <begin position="1"/>
        <end position="11"/>
    </location>
</feature>
<dbReference type="Proteomes" id="UP001368500">
    <property type="component" value="Unassembled WGS sequence"/>
</dbReference>
<evidence type="ECO:0000313" key="3">
    <source>
        <dbReference type="EMBL" id="MEK8026530.1"/>
    </source>
</evidence>
<gene>
    <name evidence="3" type="ORF">AACH11_11220</name>
</gene>
<evidence type="ECO:0000259" key="2">
    <source>
        <dbReference type="Pfam" id="PF12727"/>
    </source>
</evidence>
<name>A0ABU9B9G3_9BURK</name>
<dbReference type="InterPro" id="IPR024370">
    <property type="entry name" value="PBP_domain"/>
</dbReference>
<accession>A0ABU9B9G3</accession>
<dbReference type="PANTHER" id="PTHR38431">
    <property type="entry name" value="BLL2305 PROTEIN"/>
    <property type="match status" value="1"/>
</dbReference>
<organism evidence="3 4">
    <name type="scientific">Pseudaquabacterium rugosum</name>
    <dbReference type="NCBI Taxonomy" id="2984194"/>
    <lineage>
        <taxon>Bacteria</taxon>
        <taxon>Pseudomonadati</taxon>
        <taxon>Pseudomonadota</taxon>
        <taxon>Betaproteobacteria</taxon>
        <taxon>Burkholderiales</taxon>
        <taxon>Sphaerotilaceae</taxon>
        <taxon>Pseudaquabacterium</taxon>
    </lineage>
</organism>
<feature type="region of interest" description="Disordered" evidence="1">
    <location>
        <begin position="1"/>
        <end position="45"/>
    </location>
</feature>
<dbReference type="Gene3D" id="1.10.10.10">
    <property type="entry name" value="Winged helix-like DNA-binding domain superfamily/Winged helix DNA-binding domain"/>
    <property type="match status" value="1"/>
</dbReference>
<dbReference type="InterPro" id="IPR036390">
    <property type="entry name" value="WH_DNA-bd_sf"/>
</dbReference>
<evidence type="ECO:0000256" key="1">
    <source>
        <dbReference type="SAM" id="MobiDB-lite"/>
    </source>
</evidence>
<protein>
    <submittedName>
        <fullName evidence="3">Substrate-binding domain-containing protein</fullName>
    </submittedName>
</protein>
<proteinExistence type="predicted"/>
<reference evidence="3 4" key="1">
    <citation type="submission" date="2024-04" db="EMBL/GenBank/DDBJ databases">
        <title>Novel species of the genus Ideonella isolated from streams.</title>
        <authorList>
            <person name="Lu H."/>
        </authorList>
    </citation>
    <scope>NUCLEOTIDE SEQUENCE [LARGE SCALE GENOMIC DNA]</scope>
    <source>
        <strain evidence="3 4">BYS139W</strain>
    </source>
</reference>
<dbReference type="Pfam" id="PF12727">
    <property type="entry name" value="PBP_like"/>
    <property type="match status" value="1"/>
</dbReference>
<sequence>MSAADGHLPDPADLPDDLPDPRPGEASDGPPAAPRPAAPTISISPRWNVQGADGAALPARLIELLVQVHGLGSLLSACQALGLSYRHGWDLVRQGEAVLGATLLHMERGKGSTLSALGEKLVWADRRIQARLSPVLETLASELGAELARVAADPPPALRIQASHGFAIERLVEALTREGLAIERRYDSSTAAVAALRDGVCDVAGLHIPLGPLQAPALQHYRRWLAPVDGLRLIDVATRRQGLIVAPGNPRKVYELADLLRPGLRFINRQPGSGTRFLLEGLLREAGLEPTHIAHFEQAEYTHAAVAAFVASGMADVGFGLETPARQFGLDFVPLARERYFLVCSEAALGRPALQRVLAVLGSAAYAASVDALPGYAAAHSGRVQAFDAAWG</sequence>
<dbReference type="CDD" id="cd05466">
    <property type="entry name" value="PBP2_LTTR_substrate"/>
    <property type="match status" value="1"/>
</dbReference>
<dbReference type="SUPFAM" id="SSF53850">
    <property type="entry name" value="Periplasmic binding protein-like II"/>
    <property type="match status" value="1"/>
</dbReference>
<keyword evidence="4" id="KW-1185">Reference proteome</keyword>
<comment type="caution">
    <text evidence="3">The sequence shown here is derived from an EMBL/GenBank/DDBJ whole genome shotgun (WGS) entry which is preliminary data.</text>
</comment>
<dbReference type="InterPro" id="IPR036388">
    <property type="entry name" value="WH-like_DNA-bd_sf"/>
</dbReference>